<evidence type="ECO:0000256" key="1">
    <source>
        <dbReference type="SAM" id="MobiDB-lite"/>
    </source>
</evidence>
<sequence>MDGPEEAFQYIQDGAPPTWMKDILPRPQTTTSNVNYMFSSFFVLFSSLAFYKKIFYSNLKHRLKTLFSTSKSKIIQWKQKGEHSDDDISDDDYSDGDDYTDDEALEGYRYENGNASTGETSKKSTKNTSMNKDLVRLDKSQARSNEIVKIKKNSASYSHLTEYWKRRRWKKYLKKVDNEWQLLYLGMENVIKKMVEKTNSELEDWKTLQAHKWLQPNDLYAQYALLYKKISPSYEISKAIQQMGNLLKEKLYNHWSNLQEERENNIREWVIEQWHEWKNAKIISWLMRDWKRQENEKWVQWKNKHRYNMRSAPNKAEYMIWQKRTNIEKKQWMNWVRIKETHDIYTIEVICNKDKNIYKNSIIKWIDDIVEKFISNPQLSIWVESQRNKPRSGKRAFKTARVRNVSESSVEINA</sequence>
<gene>
    <name evidence="3" type="primary">SLTRiP</name>
    <name evidence="3" type="ORF">PCHAJ_000217600</name>
</gene>
<proteinExistence type="predicted"/>
<dbReference type="Proteomes" id="UP000507163">
    <property type="component" value="Chromosome 9"/>
</dbReference>
<reference evidence="3 4" key="1">
    <citation type="submission" date="2016-08" db="EMBL/GenBank/DDBJ databases">
        <authorList>
            <consortium name="Pathogen Informatics"/>
        </authorList>
    </citation>
    <scope>NUCLEOTIDE SEQUENCE [LARGE SCALE GENOMIC DNA]</scope>
    <source>
        <strain evidence="3 4">AJ</strain>
    </source>
</reference>
<feature type="domain" description="Tryptophan/threonine-rich plasmodium antigen C-terminal" evidence="2">
    <location>
        <begin position="168"/>
        <end position="382"/>
    </location>
</feature>
<protein>
    <submittedName>
        <fullName evidence="3">Sporozoite and liver stage tryptophan-rich protein, putative</fullName>
    </submittedName>
</protein>
<organism evidence="3 4">
    <name type="scientific">Plasmodium chabaudi chabaudi</name>
    <dbReference type="NCBI Taxonomy" id="31271"/>
    <lineage>
        <taxon>Eukaryota</taxon>
        <taxon>Sar</taxon>
        <taxon>Alveolata</taxon>
        <taxon>Apicomplexa</taxon>
        <taxon>Aconoidasida</taxon>
        <taxon>Haemosporida</taxon>
        <taxon>Plasmodiidae</taxon>
        <taxon>Plasmodium</taxon>
        <taxon>Plasmodium (Vinckeia)</taxon>
    </lineage>
</organism>
<name>A0A1C6YH44_PLACU</name>
<evidence type="ECO:0000313" key="3">
    <source>
        <dbReference type="EMBL" id="SCM22676.1"/>
    </source>
</evidence>
<dbReference type="InterPro" id="IPR022089">
    <property type="entry name" value="Plasmodium-antigen_C"/>
</dbReference>
<evidence type="ECO:0000259" key="2">
    <source>
        <dbReference type="Pfam" id="PF12319"/>
    </source>
</evidence>
<dbReference type="Pfam" id="PF12319">
    <property type="entry name" value="TryThrA_C"/>
    <property type="match status" value="1"/>
</dbReference>
<evidence type="ECO:0000313" key="4">
    <source>
        <dbReference type="Proteomes" id="UP000507163"/>
    </source>
</evidence>
<feature type="region of interest" description="Disordered" evidence="1">
    <location>
        <begin position="110"/>
        <end position="130"/>
    </location>
</feature>
<accession>A0A1C6YH44</accession>
<dbReference type="EMBL" id="LT608175">
    <property type="protein sequence ID" value="SCM22676.1"/>
    <property type="molecule type" value="Genomic_DNA"/>
</dbReference>
<dbReference type="AlphaFoldDB" id="A0A1C6YH44"/>